<sequence length="98" mass="11011">MEYLERQRVVHRDLAARNVLISQEGTAKVADFGLARPDAGQDDPADAQRLQAKLPIKWTAPEALKYNVSTVPSGQCEFNLPSLSFMEMSMSQYRTEPK</sequence>
<comment type="caution">
    <text evidence="2">The sequence shown here is derived from an EMBL/GenBank/DDBJ whole genome shotgun (WGS) entry which is preliminary data.</text>
</comment>
<dbReference type="PRINTS" id="PR00109">
    <property type="entry name" value="TYRKINASE"/>
</dbReference>
<dbReference type="Proteomes" id="UP001549921">
    <property type="component" value="Unassembled WGS sequence"/>
</dbReference>
<accession>A0ABD0SMI5</accession>
<dbReference type="InterPro" id="IPR001245">
    <property type="entry name" value="Ser-Thr/Tyr_kinase_cat_dom"/>
</dbReference>
<protein>
    <recommendedName>
        <fullName evidence="1">Protein kinase domain-containing protein</fullName>
    </recommendedName>
</protein>
<dbReference type="PROSITE" id="PS50011">
    <property type="entry name" value="PROTEIN_KINASE_DOM"/>
    <property type="match status" value="1"/>
</dbReference>
<dbReference type="InterPro" id="IPR050122">
    <property type="entry name" value="RTK"/>
</dbReference>
<dbReference type="EMBL" id="JBEDNZ010000018">
    <property type="protein sequence ID" value="KAL0821058.1"/>
    <property type="molecule type" value="Genomic_DNA"/>
</dbReference>
<evidence type="ECO:0000313" key="3">
    <source>
        <dbReference type="Proteomes" id="UP001549921"/>
    </source>
</evidence>
<organism evidence="2 3">
    <name type="scientific">Loxostege sticticalis</name>
    <name type="common">Beet webworm moth</name>
    <dbReference type="NCBI Taxonomy" id="481309"/>
    <lineage>
        <taxon>Eukaryota</taxon>
        <taxon>Metazoa</taxon>
        <taxon>Ecdysozoa</taxon>
        <taxon>Arthropoda</taxon>
        <taxon>Hexapoda</taxon>
        <taxon>Insecta</taxon>
        <taxon>Pterygota</taxon>
        <taxon>Neoptera</taxon>
        <taxon>Endopterygota</taxon>
        <taxon>Lepidoptera</taxon>
        <taxon>Glossata</taxon>
        <taxon>Ditrysia</taxon>
        <taxon>Pyraloidea</taxon>
        <taxon>Crambidae</taxon>
        <taxon>Pyraustinae</taxon>
        <taxon>Loxostege</taxon>
    </lineage>
</organism>
<name>A0ABD0SMI5_LOXSC</name>
<reference evidence="2 3" key="1">
    <citation type="submission" date="2024-06" db="EMBL/GenBank/DDBJ databases">
        <title>A chromosome-level genome assembly of beet webworm, Loxostege sticticalis.</title>
        <authorList>
            <person name="Zhang Y."/>
        </authorList>
    </citation>
    <scope>NUCLEOTIDE SEQUENCE [LARGE SCALE GENOMIC DNA]</scope>
    <source>
        <strain evidence="2">AQ028</strain>
        <tissue evidence="2">Male pupae</tissue>
    </source>
</reference>
<dbReference type="PROSITE" id="PS00109">
    <property type="entry name" value="PROTEIN_KINASE_TYR"/>
    <property type="match status" value="1"/>
</dbReference>
<proteinExistence type="predicted"/>
<dbReference type="AlphaFoldDB" id="A0ABD0SMI5"/>
<dbReference type="PANTHER" id="PTHR24416">
    <property type="entry name" value="TYROSINE-PROTEIN KINASE RECEPTOR"/>
    <property type="match status" value="1"/>
</dbReference>
<gene>
    <name evidence="2" type="ORF">ABMA28_005691</name>
</gene>
<dbReference type="PANTHER" id="PTHR24416:SF631">
    <property type="entry name" value="SERINE_THREONINE_TYROSINE KINASE 1"/>
    <property type="match status" value="1"/>
</dbReference>
<dbReference type="InterPro" id="IPR011009">
    <property type="entry name" value="Kinase-like_dom_sf"/>
</dbReference>
<dbReference type="Pfam" id="PF07714">
    <property type="entry name" value="PK_Tyr_Ser-Thr"/>
    <property type="match status" value="1"/>
</dbReference>
<dbReference type="InterPro" id="IPR000719">
    <property type="entry name" value="Prot_kinase_dom"/>
</dbReference>
<dbReference type="SUPFAM" id="SSF56112">
    <property type="entry name" value="Protein kinase-like (PK-like)"/>
    <property type="match status" value="1"/>
</dbReference>
<evidence type="ECO:0000313" key="2">
    <source>
        <dbReference type="EMBL" id="KAL0821058.1"/>
    </source>
</evidence>
<dbReference type="InterPro" id="IPR008266">
    <property type="entry name" value="Tyr_kinase_AS"/>
</dbReference>
<evidence type="ECO:0000259" key="1">
    <source>
        <dbReference type="PROSITE" id="PS50011"/>
    </source>
</evidence>
<dbReference type="Gene3D" id="1.10.510.10">
    <property type="entry name" value="Transferase(Phosphotransferase) domain 1"/>
    <property type="match status" value="1"/>
</dbReference>
<feature type="domain" description="Protein kinase" evidence="1">
    <location>
        <begin position="1"/>
        <end position="98"/>
    </location>
</feature>